<proteinExistence type="predicted"/>
<feature type="domain" description="PKD" evidence="2">
    <location>
        <begin position="218"/>
        <end position="290"/>
    </location>
</feature>
<dbReference type="EMBL" id="RBCJ01000001">
    <property type="protein sequence ID" value="RKN82917.1"/>
    <property type="molecule type" value="Genomic_DNA"/>
</dbReference>
<dbReference type="Proteomes" id="UP000276603">
    <property type="component" value="Unassembled WGS sequence"/>
</dbReference>
<dbReference type="SUPFAM" id="SSF49299">
    <property type="entry name" value="PKD domain"/>
    <property type="match status" value="1"/>
</dbReference>
<name>A0A3B0CG59_9FLAO</name>
<reference evidence="3 4" key="1">
    <citation type="submission" date="2018-10" db="EMBL/GenBank/DDBJ databases">
        <title>Ulvibacterium marinum gen. nov., sp. nov., a novel marine bacterium of the family Flavobacteriaceae, isolated from a culture of the green alga Ulva prolifera.</title>
        <authorList>
            <person name="Zhang Z."/>
        </authorList>
    </citation>
    <scope>NUCLEOTIDE SEQUENCE [LARGE SCALE GENOMIC DNA]</scope>
    <source>
        <strain evidence="3 4">CCMM003</strain>
    </source>
</reference>
<keyword evidence="4" id="KW-1185">Reference proteome</keyword>
<dbReference type="InterPro" id="IPR013783">
    <property type="entry name" value="Ig-like_fold"/>
</dbReference>
<dbReference type="Gene3D" id="2.60.40.10">
    <property type="entry name" value="Immunoglobulins"/>
    <property type="match status" value="1"/>
</dbReference>
<sequence length="397" mass="43790">MKPHNYTRFVFALTLVLTFSSIQAQITLTQNTGKTTGASLSSCENGISYGRAFVLQDFGVTENDQLILDSVEIAFRQWYGQDTFGMLRVNVYEIDGDFPNSFDPTKLIGSSQDVALTEMSTPFTKPTPIQTLRISFDAPIVIPSIIEKVFIEVTSLAPEGHFLYAAFTEGETDPAYFKDCNTLEYNTATSYHEISPNYYLKAFGTLNRISDYRINYISACSDLSASFDLTDSHQIATVAWDFGDPAAEANNNSTDFYPNHEFSAEGTYTITAKITTKAWRELRVTTTLNVADNITVYPVDDLFAFETTSDTGTSYAFDTSLVESAILGGQSGLAVSYFDREGNPLPDRMSNLDIGKKTITARVANPKDPGCYKEVAFNLIVQSPSLALSSQKPVGLR</sequence>
<organism evidence="3 4">
    <name type="scientific">Ulvibacterium marinum</name>
    <dbReference type="NCBI Taxonomy" id="2419782"/>
    <lineage>
        <taxon>Bacteria</taxon>
        <taxon>Pseudomonadati</taxon>
        <taxon>Bacteroidota</taxon>
        <taxon>Flavobacteriia</taxon>
        <taxon>Flavobacteriales</taxon>
        <taxon>Flavobacteriaceae</taxon>
        <taxon>Ulvibacterium</taxon>
    </lineage>
</organism>
<gene>
    <name evidence="3" type="ORF">D7Z94_03485</name>
</gene>
<dbReference type="InterPro" id="IPR000601">
    <property type="entry name" value="PKD_dom"/>
</dbReference>
<evidence type="ECO:0000259" key="2">
    <source>
        <dbReference type="PROSITE" id="PS50093"/>
    </source>
</evidence>
<evidence type="ECO:0000256" key="1">
    <source>
        <dbReference type="SAM" id="SignalP"/>
    </source>
</evidence>
<dbReference type="AlphaFoldDB" id="A0A3B0CG59"/>
<evidence type="ECO:0000313" key="4">
    <source>
        <dbReference type="Proteomes" id="UP000276603"/>
    </source>
</evidence>
<feature type="signal peptide" evidence="1">
    <location>
        <begin position="1"/>
        <end position="24"/>
    </location>
</feature>
<dbReference type="CDD" id="cd00146">
    <property type="entry name" value="PKD"/>
    <property type="match status" value="1"/>
</dbReference>
<feature type="chain" id="PRO_5017209572" description="PKD domain-containing protein" evidence="1">
    <location>
        <begin position="25"/>
        <end position="397"/>
    </location>
</feature>
<dbReference type="InterPro" id="IPR035986">
    <property type="entry name" value="PKD_dom_sf"/>
</dbReference>
<evidence type="ECO:0000313" key="3">
    <source>
        <dbReference type="EMBL" id="RKN82917.1"/>
    </source>
</evidence>
<comment type="caution">
    <text evidence="3">The sequence shown here is derived from an EMBL/GenBank/DDBJ whole genome shotgun (WGS) entry which is preliminary data.</text>
</comment>
<dbReference type="OrthoDB" id="9765926at2"/>
<accession>A0A3B0CG59</accession>
<keyword evidence="1" id="KW-0732">Signal</keyword>
<dbReference type="PROSITE" id="PS50093">
    <property type="entry name" value="PKD"/>
    <property type="match status" value="1"/>
</dbReference>
<protein>
    <recommendedName>
        <fullName evidence="2">PKD domain-containing protein</fullName>
    </recommendedName>
</protein>
<dbReference type="RefSeq" id="WP_120710124.1">
    <property type="nucleotide sequence ID" value="NZ_RBCJ01000001.1"/>
</dbReference>